<evidence type="ECO:0000256" key="9">
    <source>
        <dbReference type="ARBA" id="ARBA00022679"/>
    </source>
</evidence>
<evidence type="ECO:0000256" key="16">
    <source>
        <dbReference type="ARBA" id="ARBA00022989"/>
    </source>
</evidence>
<evidence type="ECO:0000256" key="4">
    <source>
        <dbReference type="ARBA" id="ARBA00022527"/>
    </source>
</evidence>
<dbReference type="PANTHER" id="PTHR27009">
    <property type="entry name" value="RUST RESISTANCE KINASE LR10-RELATED"/>
    <property type="match status" value="1"/>
</dbReference>
<evidence type="ECO:0000256" key="6">
    <source>
        <dbReference type="ARBA" id="ARBA00022536"/>
    </source>
</evidence>
<dbReference type="CDD" id="cd14066">
    <property type="entry name" value="STKc_IRAK"/>
    <property type="match status" value="2"/>
</dbReference>
<dbReference type="STRING" id="4537.A0A0E0JDB3"/>
<dbReference type="SMART" id="SM00220">
    <property type="entry name" value="S_TKc"/>
    <property type="match status" value="3"/>
</dbReference>
<feature type="binding site" evidence="23">
    <location>
        <position position="1631"/>
    </location>
    <ligand>
        <name>ATP</name>
        <dbReference type="ChEBI" id="CHEBI:30616"/>
    </ligand>
</feature>
<reference evidence="28" key="1">
    <citation type="submission" date="2015-04" db="UniProtKB">
        <authorList>
            <consortium name="EnsemblPlants"/>
        </authorList>
    </citation>
    <scope>IDENTIFICATION</scope>
</reference>
<keyword evidence="6" id="KW-0245">EGF-like domain</keyword>
<organism evidence="28">
    <name type="scientific">Oryza punctata</name>
    <name type="common">Red rice</name>
    <dbReference type="NCBI Taxonomy" id="4537"/>
    <lineage>
        <taxon>Eukaryota</taxon>
        <taxon>Viridiplantae</taxon>
        <taxon>Streptophyta</taxon>
        <taxon>Embryophyta</taxon>
        <taxon>Tracheophyta</taxon>
        <taxon>Spermatophyta</taxon>
        <taxon>Magnoliopsida</taxon>
        <taxon>Liliopsida</taxon>
        <taxon>Poales</taxon>
        <taxon>Poaceae</taxon>
        <taxon>BOP clade</taxon>
        <taxon>Oryzoideae</taxon>
        <taxon>Oryzeae</taxon>
        <taxon>Oryzinae</taxon>
        <taxon>Oryza</taxon>
    </lineage>
</organism>
<dbReference type="Gramene" id="OPUNC01G00870.1">
    <property type="protein sequence ID" value="OPUNC01G00870.1"/>
    <property type="gene ID" value="OPUNC01G00870"/>
</dbReference>
<dbReference type="OMA" id="HLDWKIL"/>
<comment type="subcellular location">
    <subcellularLocation>
        <location evidence="1">Membrane</location>
        <topology evidence="1">Single-pass type I membrane protein</topology>
    </subcellularLocation>
</comment>
<evidence type="ECO:0000256" key="22">
    <source>
        <dbReference type="ARBA" id="ARBA00048679"/>
    </source>
</evidence>
<dbReference type="InterPro" id="IPR037176">
    <property type="entry name" value="Osmotin/thaumatin-like_sf"/>
</dbReference>
<dbReference type="GO" id="GO:0004674">
    <property type="term" value="F:protein serine/threonine kinase activity"/>
    <property type="evidence" value="ECO:0007669"/>
    <property type="project" value="UniProtKB-KW"/>
</dbReference>
<evidence type="ECO:0000256" key="12">
    <source>
        <dbReference type="ARBA" id="ARBA00022734"/>
    </source>
</evidence>
<evidence type="ECO:0000256" key="11">
    <source>
        <dbReference type="ARBA" id="ARBA00022729"/>
    </source>
</evidence>
<keyword evidence="8" id="KW-0295">Fungicide</keyword>
<evidence type="ECO:0000256" key="21">
    <source>
        <dbReference type="ARBA" id="ARBA00047899"/>
    </source>
</evidence>
<dbReference type="GO" id="GO:0030246">
    <property type="term" value="F:carbohydrate binding"/>
    <property type="evidence" value="ECO:0007669"/>
    <property type="project" value="UniProtKB-KW"/>
</dbReference>
<name>A0A0E0JDB3_ORYPU</name>
<dbReference type="GO" id="GO:0031640">
    <property type="term" value="P:killing of cells of another organism"/>
    <property type="evidence" value="ECO:0007669"/>
    <property type="project" value="UniProtKB-KW"/>
</dbReference>
<keyword evidence="7" id="KW-0597">Phosphoprotein</keyword>
<keyword evidence="19" id="KW-0675">Receptor</keyword>
<sequence>MSKVIATALLLSLISHGTYPAMGSAWEEEDFARNCPPCRCSDSGPEIRFPHQLESSNSSSSSCSASCARLACSGPDTILHHPFLGPCKVTAIDYKKAVFQIIPLVDSLSSCPLQKLIIDNLPEPDYRSSRCSLYDAQPGKIVCCSKVLTPSMSPTNDYDGNIADHAVVGPISCLSDPSHFSYLVDAYEDIYSLPLDCKAVSKGIVPISGAVTADGPTFKQLADRILNFAETTVSWSEGGIPDNCARCEQQGQRCAFSSQRNQTFCMGHKPHGSRVKVIAATSSVAAFVVISLVVATALYLSLKLRYNEEVHLKVEMFLRTYGTSKPTRYTFSEVKKISRRFKEKVGQGGFGTVYKGKLPNGVPVAVKMLENPTGDGEEFINEVATIGRIHHTNIVRLLGFCSEGTRRALVYELMPNESLEKYIFLRDPNTPQELLSPDKMLDIALGIARGMEYLHQGCNQRILHFDIKPHNILLDYNFSPKISDFGLAKLCARDQSIVTLTKARGTMGYIAPELYSRNFGEISYKSDVYSFGMLVLEMVSGRRSWDPSIENQNEVYFPEWIYEKVITGQDFILSREMTEEEKQMVRQLALVALWCIQWNPRNRPSMTKVVNMITGRLQNIQESTTTTQMAAGSTTARCTHHLVPLLLLVAANTSYAAAATLNITNRCSFTVWPAAMPVGGGMRLEPGESWALNVPANSGAGRVWARTGCSFDAKGNGSCQTGDCGGVLKCKNSGKPPQTLAEFSVDQTNIQDFFDISLTDGFNLPMDFLPVPPPEQRHGAPPCRKGPRCPANITSQCPSELKAPGGCNSACNVFKQDKYCCTGTTGTKTCEPTTFSLPFVRMCPDAYSYTLDDSSSTTFTCPSGTNYQIVFCPPTDLTSSSPVPPPAPIAIGPSGMDSSSKRGGRLVAAIVASVMSSTSVLTIIIASIIVIKRRIRRHQEMQEEEQEFEELPLQGMPRRFTFQQLQEATDQFRVKLGQGGFGSVFLGQIGGERVAVKRLDRSDQGMREFMAEVQTIGSIHHINLVRLIGFCAEKSHRLLVYEHMPKGSLDRWLYHQQGSHAPALDWWTRYKIITQVAKGLSYLHEECTMRIAHLDVKPQNILLDDNFNAKLSDFGLCKLIDRDKSQVITRMRGTPGYLAPEWLTSQITEKADVYSFGIVVMEMISGRKNLDTSRSEQSIHLITLLQEKVKGDQLADLIDKHSNDMQVHRQEIIEIMKLAMWCLQIDCKRRPPMSEVVKVLEGTISIETDIDHDFIASEREREREREREMGTVLAIAFLLSVLSHGTYSYMATTASSWDDQDFFRHCPPSRCSKHGPEIRFPHRLESSNTSSACDSSRAKLICSGQDTILHHPFLGPCNVTSIDYKEAVMKIIPFGGSSSSCLLHKFNSTNLSADVNDRNQLYLTEPGRIVRCSKEFTTSRASMIDGYNTVIADKVVRLIPCLRDTTSHFSYLVSTWLYLYALPLDCTVVSKGNIPIPNPYNAGLTFKQMAERIINSAEITVDLCLGSIPYNCVQCEKQGQRCAFSTQRNQTFCMHHGSRVKVIAGTSVAAFVAVSLVVATVLYLSLKQRYNEEVHLKVEMFLRTYGTSKPTRYTFSQVKKITRRFKEKVGQGGFGTVYKGKLLNGVPVAVKMLENPTGDGEDFITEVATIGRIHHANIIHLLGFCSEGTRRALIYEFMPNESLEKYIFLHNHNTPQELLSPNKMLDIALGIARGMEYLHQGCNQRILHFDIKPHNILLDYNFSPKISDFGLAKLCPRDQSIVTLTKARGTMGYIAPELYSRNFGEISYKSDVYSFGMLVLEIVSGRRSWDPSIENQNEVYFPECIYEKVITGQEFVLSREMTEEEKQMVRQLALVALWCIQWNPRNRPSMTKVVNMITGRLQNIQVPPKPFVSTWRKFRKRILQGCSFNGSRGACQTGDCGGKLSCSLRGQSPLTLAEFTLDGSGSMDFFDISIVNGFNLPMDFLPTSGRPGCSKGPRCAADITSKCPSELKTPGGCKNPCTGGGTCERTNNSTLLEQMCPDVKRTSAHPGTNYEVVFCPPINLTPLPASPQPAPPIGIAPSSPHPPPESFGQTSVNHPKVAELL</sequence>
<evidence type="ECO:0000313" key="28">
    <source>
        <dbReference type="EnsemblPlants" id="OPUNC01G00870.1"/>
    </source>
</evidence>
<dbReference type="Pfam" id="PF00069">
    <property type="entry name" value="Pkinase"/>
    <property type="match status" value="3"/>
</dbReference>
<keyword evidence="29" id="KW-1185">Reference proteome</keyword>
<feature type="domain" description="Protein kinase" evidence="27">
    <location>
        <begin position="1603"/>
        <end position="1892"/>
    </location>
</feature>
<keyword evidence="12" id="KW-0430">Lectin</keyword>
<dbReference type="InterPro" id="IPR000719">
    <property type="entry name" value="Prot_kinase_dom"/>
</dbReference>
<dbReference type="InterPro" id="IPR017441">
    <property type="entry name" value="Protein_kinase_ATP_BS"/>
</dbReference>
<dbReference type="FunFam" id="1.10.510.10:FF:000590">
    <property type="entry name" value="PR5-like receptor kinase"/>
    <property type="match status" value="2"/>
</dbReference>
<feature type="transmembrane region" description="Helical" evidence="25">
    <location>
        <begin position="906"/>
        <end position="931"/>
    </location>
</feature>
<feature type="domain" description="Protein kinase" evidence="27">
    <location>
        <begin position="339"/>
        <end position="617"/>
    </location>
</feature>
<evidence type="ECO:0000256" key="24">
    <source>
        <dbReference type="SAM" id="MobiDB-lite"/>
    </source>
</evidence>
<dbReference type="PROSITE" id="PS00316">
    <property type="entry name" value="THAUMATIN_1"/>
    <property type="match status" value="1"/>
</dbReference>
<evidence type="ECO:0000256" key="17">
    <source>
        <dbReference type="ARBA" id="ARBA00023136"/>
    </source>
</evidence>
<keyword evidence="14" id="KW-0418">Kinase</keyword>
<dbReference type="InterPro" id="IPR001938">
    <property type="entry name" value="Thaumatin"/>
</dbReference>
<feature type="signal peptide" evidence="26">
    <location>
        <begin position="1"/>
        <end position="20"/>
    </location>
</feature>
<dbReference type="FunFam" id="1.10.510.10:FF:000248">
    <property type="entry name" value="S-receptor-like kinase 5"/>
    <property type="match status" value="1"/>
</dbReference>
<dbReference type="InterPro" id="IPR045874">
    <property type="entry name" value="LRK10/LRL21-25-like"/>
</dbReference>
<dbReference type="EnsemblPlants" id="OPUNC01G00870.1">
    <property type="protein sequence ID" value="OPUNC01G00870.1"/>
    <property type="gene ID" value="OPUNC01G00870"/>
</dbReference>
<keyword evidence="20" id="KW-0325">Glycoprotein</keyword>
<feature type="compositionally biased region" description="Pro residues" evidence="24">
    <location>
        <begin position="2049"/>
        <end position="2069"/>
    </location>
</feature>
<dbReference type="Proteomes" id="UP000026962">
    <property type="component" value="Chromosome 1"/>
</dbReference>
<evidence type="ECO:0000256" key="25">
    <source>
        <dbReference type="SAM" id="Phobius"/>
    </source>
</evidence>
<dbReference type="PROSITE" id="PS51367">
    <property type="entry name" value="THAUMATIN_2"/>
    <property type="match status" value="2"/>
</dbReference>
<evidence type="ECO:0000256" key="2">
    <source>
        <dbReference type="ARBA" id="ARBA00010607"/>
    </source>
</evidence>
<evidence type="ECO:0000313" key="29">
    <source>
        <dbReference type="Proteomes" id="UP000026962"/>
    </source>
</evidence>
<dbReference type="FunFam" id="3.30.200.20:FF:000059">
    <property type="entry name" value="S-receptor-like serine/threonine-protein kinase"/>
    <property type="match status" value="1"/>
</dbReference>
<keyword evidence="15 23" id="KW-0067">ATP-binding</keyword>
<feature type="chain" id="PRO_5002363815" description="non-specific serine/threonine protein kinase" evidence="26">
    <location>
        <begin position="21"/>
        <end position="2085"/>
    </location>
</feature>
<dbReference type="EC" id="2.7.11.1" evidence="3"/>
<dbReference type="InterPro" id="IPR017949">
    <property type="entry name" value="Thaumatin_CS"/>
</dbReference>
<dbReference type="Gene3D" id="3.30.200.20">
    <property type="entry name" value="Phosphorylase Kinase, domain 1"/>
    <property type="match status" value="3"/>
</dbReference>
<keyword evidence="18" id="KW-1015">Disulfide bond</keyword>
<keyword evidence="9" id="KW-0808">Transferase</keyword>
<keyword evidence="17 25" id="KW-0472">Membrane</keyword>
<keyword evidence="13 23" id="KW-0547">Nucleotide-binding</keyword>
<evidence type="ECO:0000256" key="23">
    <source>
        <dbReference type="PROSITE-ProRule" id="PRU10141"/>
    </source>
</evidence>
<comment type="catalytic activity">
    <reaction evidence="22">
        <text>L-seryl-[protein] + ATP = O-phospho-L-seryl-[protein] + ADP + H(+)</text>
        <dbReference type="Rhea" id="RHEA:17989"/>
        <dbReference type="Rhea" id="RHEA-COMP:9863"/>
        <dbReference type="Rhea" id="RHEA-COMP:11604"/>
        <dbReference type="ChEBI" id="CHEBI:15378"/>
        <dbReference type="ChEBI" id="CHEBI:29999"/>
        <dbReference type="ChEBI" id="CHEBI:30616"/>
        <dbReference type="ChEBI" id="CHEBI:83421"/>
        <dbReference type="ChEBI" id="CHEBI:456216"/>
        <dbReference type="EC" id="2.7.11.1"/>
    </reaction>
</comment>
<dbReference type="SUPFAM" id="SSF56112">
    <property type="entry name" value="Protein kinase-like (PK-like)"/>
    <property type="match status" value="3"/>
</dbReference>
<dbReference type="Gene3D" id="1.10.510.10">
    <property type="entry name" value="Transferase(Phosphotransferase) domain 1"/>
    <property type="match status" value="3"/>
</dbReference>
<dbReference type="GO" id="GO:0016020">
    <property type="term" value="C:membrane"/>
    <property type="evidence" value="ECO:0007669"/>
    <property type="project" value="UniProtKB-SubCell"/>
</dbReference>
<comment type="catalytic activity">
    <reaction evidence="21">
        <text>L-threonyl-[protein] + ATP = O-phospho-L-threonyl-[protein] + ADP + H(+)</text>
        <dbReference type="Rhea" id="RHEA:46608"/>
        <dbReference type="Rhea" id="RHEA-COMP:11060"/>
        <dbReference type="Rhea" id="RHEA-COMP:11605"/>
        <dbReference type="ChEBI" id="CHEBI:15378"/>
        <dbReference type="ChEBI" id="CHEBI:30013"/>
        <dbReference type="ChEBI" id="CHEBI:30616"/>
        <dbReference type="ChEBI" id="CHEBI:61977"/>
        <dbReference type="ChEBI" id="CHEBI:456216"/>
        <dbReference type="EC" id="2.7.11.1"/>
    </reaction>
</comment>
<evidence type="ECO:0000256" key="18">
    <source>
        <dbReference type="ARBA" id="ARBA00023157"/>
    </source>
</evidence>
<dbReference type="InterPro" id="IPR008271">
    <property type="entry name" value="Ser/Thr_kinase_AS"/>
</dbReference>
<reference evidence="28" key="2">
    <citation type="submission" date="2018-05" db="EMBL/GenBank/DDBJ databases">
        <title>OpunRS2 (Oryza punctata Reference Sequence Version 2).</title>
        <authorList>
            <person name="Zhang J."/>
            <person name="Kudrna D."/>
            <person name="Lee S."/>
            <person name="Talag J."/>
            <person name="Welchert J."/>
            <person name="Wing R.A."/>
        </authorList>
    </citation>
    <scope>NUCLEOTIDE SEQUENCE [LARGE SCALE GENOMIC DNA]</scope>
</reference>
<feature type="transmembrane region" description="Helical" evidence="25">
    <location>
        <begin position="1542"/>
        <end position="1566"/>
    </location>
</feature>
<proteinExistence type="inferred from homology"/>
<dbReference type="eggNOG" id="ENOG502SK2Y">
    <property type="taxonomic scope" value="Eukaryota"/>
</dbReference>
<dbReference type="Pfam" id="PF00314">
    <property type="entry name" value="Thaumatin"/>
    <property type="match status" value="2"/>
</dbReference>
<dbReference type="PRINTS" id="PR00347">
    <property type="entry name" value="THAUMATIN"/>
</dbReference>
<evidence type="ECO:0000259" key="27">
    <source>
        <dbReference type="PROSITE" id="PS50011"/>
    </source>
</evidence>
<evidence type="ECO:0000256" key="10">
    <source>
        <dbReference type="ARBA" id="ARBA00022692"/>
    </source>
</evidence>
<evidence type="ECO:0000256" key="7">
    <source>
        <dbReference type="ARBA" id="ARBA00022553"/>
    </source>
</evidence>
<feature type="binding site" evidence="23">
    <location>
        <position position="997"/>
    </location>
    <ligand>
        <name>ATP</name>
        <dbReference type="ChEBI" id="CHEBI:30616"/>
    </ligand>
</feature>
<feature type="binding site" evidence="23">
    <location>
        <position position="367"/>
    </location>
    <ligand>
        <name>ATP</name>
        <dbReference type="ChEBI" id="CHEBI:30616"/>
    </ligand>
</feature>
<keyword evidence="11 26" id="KW-0732">Signal</keyword>
<feature type="region of interest" description="Disordered" evidence="24">
    <location>
        <begin position="2049"/>
        <end position="2085"/>
    </location>
</feature>
<evidence type="ECO:0000256" key="8">
    <source>
        <dbReference type="ARBA" id="ARBA00022577"/>
    </source>
</evidence>
<evidence type="ECO:0000256" key="19">
    <source>
        <dbReference type="ARBA" id="ARBA00023170"/>
    </source>
</evidence>
<evidence type="ECO:0000256" key="20">
    <source>
        <dbReference type="ARBA" id="ARBA00023180"/>
    </source>
</evidence>
<evidence type="ECO:0000256" key="13">
    <source>
        <dbReference type="ARBA" id="ARBA00022741"/>
    </source>
</evidence>
<dbReference type="SUPFAM" id="SSF49870">
    <property type="entry name" value="Osmotin, thaumatin-like protein"/>
    <property type="match status" value="2"/>
</dbReference>
<dbReference type="PROSITE" id="PS00107">
    <property type="entry name" value="PROTEIN_KINASE_ATP"/>
    <property type="match status" value="3"/>
</dbReference>
<evidence type="ECO:0000256" key="3">
    <source>
        <dbReference type="ARBA" id="ARBA00012513"/>
    </source>
</evidence>
<dbReference type="PROSITE" id="PS50011">
    <property type="entry name" value="PROTEIN_KINASE_DOM"/>
    <property type="match status" value="3"/>
</dbReference>
<keyword evidence="4" id="KW-0723">Serine/threonine-protein kinase</keyword>
<dbReference type="InterPro" id="IPR011009">
    <property type="entry name" value="Kinase-like_dom_sf"/>
</dbReference>
<dbReference type="Gene3D" id="2.60.110.10">
    <property type="entry name" value="Thaumatin"/>
    <property type="match status" value="2"/>
</dbReference>
<dbReference type="FunFam" id="3.30.200.20:FF:000178">
    <property type="entry name" value="serine/threonine-protein kinase PBS1-like"/>
    <property type="match status" value="2"/>
</dbReference>
<keyword evidence="16 25" id="KW-1133">Transmembrane helix</keyword>
<dbReference type="SMART" id="SM00205">
    <property type="entry name" value="THN"/>
    <property type="match status" value="2"/>
</dbReference>
<accession>A0A0E0JDB3</accession>
<evidence type="ECO:0000256" key="14">
    <source>
        <dbReference type="ARBA" id="ARBA00022777"/>
    </source>
</evidence>
<feature type="domain" description="Protein kinase" evidence="27">
    <location>
        <begin position="970"/>
        <end position="1255"/>
    </location>
</feature>
<dbReference type="PROSITE" id="PS00108">
    <property type="entry name" value="PROTEIN_KINASE_ST"/>
    <property type="match status" value="3"/>
</dbReference>
<comment type="similarity">
    <text evidence="2">Belongs to the thaumatin family.</text>
</comment>
<dbReference type="GO" id="GO:0050832">
    <property type="term" value="P:defense response to fungus"/>
    <property type="evidence" value="ECO:0007669"/>
    <property type="project" value="UniProtKB-KW"/>
</dbReference>
<keyword evidence="5" id="KW-0929">Antimicrobial</keyword>
<dbReference type="GO" id="GO:0005524">
    <property type="term" value="F:ATP binding"/>
    <property type="evidence" value="ECO:0007669"/>
    <property type="project" value="UniProtKB-UniRule"/>
</dbReference>
<evidence type="ECO:0000256" key="5">
    <source>
        <dbReference type="ARBA" id="ARBA00022529"/>
    </source>
</evidence>
<evidence type="ECO:0000256" key="15">
    <source>
        <dbReference type="ARBA" id="ARBA00022840"/>
    </source>
</evidence>
<evidence type="ECO:0000256" key="1">
    <source>
        <dbReference type="ARBA" id="ARBA00004479"/>
    </source>
</evidence>
<dbReference type="CDD" id="cd09217">
    <property type="entry name" value="TLP-P"/>
    <property type="match status" value="1"/>
</dbReference>
<evidence type="ECO:0000256" key="26">
    <source>
        <dbReference type="SAM" id="SignalP"/>
    </source>
</evidence>
<keyword evidence="10 25" id="KW-0812">Transmembrane</keyword>
<protein>
    <recommendedName>
        <fullName evidence="3">non-specific serine/threonine protein kinase</fullName>
        <ecNumber evidence="3">2.7.11.1</ecNumber>
    </recommendedName>
</protein>
<dbReference type="FunFam" id="2.60.110.10:FF:000003">
    <property type="entry name" value="Thaumatin I"/>
    <property type="match status" value="1"/>
</dbReference>